<protein>
    <submittedName>
        <fullName evidence="8">Unannotated protein</fullName>
    </submittedName>
</protein>
<organism evidence="8">
    <name type="scientific">freshwater metagenome</name>
    <dbReference type="NCBI Taxonomy" id="449393"/>
    <lineage>
        <taxon>unclassified sequences</taxon>
        <taxon>metagenomes</taxon>
        <taxon>ecological metagenomes</taxon>
    </lineage>
</organism>
<dbReference type="AlphaFoldDB" id="A0A6J6I8L1"/>
<feature type="transmembrane region" description="Helical" evidence="7">
    <location>
        <begin position="176"/>
        <end position="201"/>
    </location>
</feature>
<evidence type="ECO:0000256" key="2">
    <source>
        <dbReference type="ARBA" id="ARBA00022475"/>
    </source>
</evidence>
<feature type="transmembrane region" description="Helical" evidence="7">
    <location>
        <begin position="346"/>
        <end position="369"/>
    </location>
</feature>
<evidence type="ECO:0000256" key="3">
    <source>
        <dbReference type="ARBA" id="ARBA00022692"/>
    </source>
</evidence>
<keyword evidence="2" id="KW-1003">Cell membrane</keyword>
<feature type="transmembrane region" description="Helical" evidence="7">
    <location>
        <begin position="270"/>
        <end position="299"/>
    </location>
</feature>
<evidence type="ECO:0000256" key="4">
    <source>
        <dbReference type="ARBA" id="ARBA00022989"/>
    </source>
</evidence>
<feature type="transmembrane region" description="Helical" evidence="7">
    <location>
        <begin position="96"/>
        <end position="117"/>
    </location>
</feature>
<keyword evidence="3 7" id="KW-0812">Transmembrane</keyword>
<feature type="region of interest" description="Disordered" evidence="6">
    <location>
        <begin position="1"/>
        <end position="34"/>
    </location>
</feature>
<keyword evidence="5 7" id="KW-0472">Membrane</keyword>
<evidence type="ECO:0000256" key="7">
    <source>
        <dbReference type="SAM" id="Phobius"/>
    </source>
</evidence>
<dbReference type="Pfam" id="PF03706">
    <property type="entry name" value="LPG_synthase_TM"/>
    <property type="match status" value="1"/>
</dbReference>
<name>A0A6J6I8L1_9ZZZZ</name>
<gene>
    <name evidence="8" type="ORF">UFOPK1835_01674</name>
</gene>
<reference evidence="8" key="1">
    <citation type="submission" date="2020-05" db="EMBL/GenBank/DDBJ databases">
        <authorList>
            <person name="Chiriac C."/>
            <person name="Salcher M."/>
            <person name="Ghai R."/>
            <person name="Kavagutti S V."/>
        </authorList>
    </citation>
    <scope>NUCLEOTIDE SEQUENCE</scope>
</reference>
<keyword evidence="4 7" id="KW-1133">Transmembrane helix</keyword>
<feature type="transmembrane region" description="Helical" evidence="7">
    <location>
        <begin position="213"/>
        <end position="233"/>
    </location>
</feature>
<evidence type="ECO:0000256" key="6">
    <source>
        <dbReference type="SAM" id="MobiDB-lite"/>
    </source>
</evidence>
<evidence type="ECO:0000313" key="8">
    <source>
        <dbReference type="EMBL" id="CAB4619674.1"/>
    </source>
</evidence>
<comment type="subcellular location">
    <subcellularLocation>
        <location evidence="1">Cell membrane</location>
        <topology evidence="1">Multi-pass membrane protein</topology>
    </subcellularLocation>
</comment>
<proteinExistence type="predicted"/>
<feature type="transmembrane region" description="Helical" evidence="7">
    <location>
        <begin position="137"/>
        <end position="156"/>
    </location>
</feature>
<dbReference type="EMBL" id="CAEZUP010000090">
    <property type="protein sequence ID" value="CAB4619674.1"/>
    <property type="molecule type" value="Genomic_DNA"/>
</dbReference>
<dbReference type="PANTHER" id="PTHR40277">
    <property type="entry name" value="BLL5419 PROTEIN"/>
    <property type="match status" value="1"/>
</dbReference>
<feature type="transmembrane region" description="Helical" evidence="7">
    <location>
        <begin position="306"/>
        <end position="326"/>
    </location>
</feature>
<sequence>MSEPPPSVEHEGLTAPAADHGAAPPDGFPTGTEPGLAHLASDSLTGLIDAVETAGQRPERRHRWALPLRLGASALMLGILYTRFPDFEWSEVAPEWSISTIFWLLGAALMMAAGIVLSAVRWQQVLRAMDMHSTLRFLVPLYFAGQFVSNVLPTTIGGDVLRVSRLSKSNGDSAASFASVVLERLTGWLVLPLITFFGLVINPPLRNLGQATVLALAVGVATLLALIGVLLVADNARLGGRFAEKDGWRRFVGAVHLGVSKLRTHPWETFGVILAGLVYQLALCVSALMVAAGLGFGWLGITALLAFYPAVLIIQVLPIGIAGLGVREGAFVLFLTPLGVPAEQAVALGLVLYGLNLVVSLGGAPAFAVGGRTRPASE</sequence>
<feature type="compositionally biased region" description="Low complexity" evidence="6">
    <location>
        <begin position="15"/>
        <end position="29"/>
    </location>
</feature>
<dbReference type="InterPro" id="IPR022791">
    <property type="entry name" value="L-PG_synthase/AglD"/>
</dbReference>
<feature type="transmembrane region" description="Helical" evidence="7">
    <location>
        <begin position="66"/>
        <end position="84"/>
    </location>
</feature>
<dbReference type="PANTHER" id="PTHR40277:SF1">
    <property type="entry name" value="BLL5419 PROTEIN"/>
    <property type="match status" value="1"/>
</dbReference>
<evidence type="ECO:0000256" key="1">
    <source>
        <dbReference type="ARBA" id="ARBA00004651"/>
    </source>
</evidence>
<accession>A0A6J6I8L1</accession>
<evidence type="ECO:0000256" key="5">
    <source>
        <dbReference type="ARBA" id="ARBA00023136"/>
    </source>
</evidence>
<dbReference type="GO" id="GO:0005886">
    <property type="term" value="C:plasma membrane"/>
    <property type="evidence" value="ECO:0007669"/>
    <property type="project" value="UniProtKB-SubCell"/>
</dbReference>